<evidence type="ECO:0000313" key="3">
    <source>
        <dbReference type="Proteomes" id="UP000243797"/>
    </source>
</evidence>
<comment type="caution">
    <text evidence="2">The sequence shown here is derived from an EMBL/GenBank/DDBJ whole genome shotgun (WGS) entry which is preliminary data.</text>
</comment>
<keyword evidence="3" id="KW-1185">Reference proteome</keyword>
<feature type="compositionally biased region" description="Low complexity" evidence="1">
    <location>
        <begin position="36"/>
        <end position="45"/>
    </location>
</feature>
<evidence type="ECO:0000256" key="1">
    <source>
        <dbReference type="SAM" id="MobiDB-lite"/>
    </source>
</evidence>
<evidence type="ECO:0000313" key="2">
    <source>
        <dbReference type="EMBL" id="PNS19326.1"/>
    </source>
</evidence>
<sequence length="82" mass="7978">MGLASKLAAAQGGAPPGGGGAAAYPGGQQGYPPPAGAQQKPGGAYVSPMTPKRPACALRTPADVSFLDSPASNPIKHTLVPK</sequence>
<dbReference type="EMBL" id="NKHZ01000032">
    <property type="protein sequence ID" value="PNS19326.1"/>
    <property type="molecule type" value="Genomic_DNA"/>
</dbReference>
<gene>
    <name evidence="2" type="ORF">CAC42_2503</name>
</gene>
<feature type="region of interest" description="Disordered" evidence="1">
    <location>
        <begin position="1"/>
        <end position="52"/>
    </location>
</feature>
<proteinExistence type="predicted"/>
<dbReference type="AlphaFoldDB" id="A0A2K1QW95"/>
<protein>
    <submittedName>
        <fullName evidence="2">Uncharacterized protein</fullName>
    </submittedName>
</protein>
<organism evidence="2 3">
    <name type="scientific">Sphaceloma murrayae</name>
    <dbReference type="NCBI Taxonomy" id="2082308"/>
    <lineage>
        <taxon>Eukaryota</taxon>
        <taxon>Fungi</taxon>
        <taxon>Dikarya</taxon>
        <taxon>Ascomycota</taxon>
        <taxon>Pezizomycotina</taxon>
        <taxon>Dothideomycetes</taxon>
        <taxon>Dothideomycetidae</taxon>
        <taxon>Myriangiales</taxon>
        <taxon>Elsinoaceae</taxon>
        <taxon>Sphaceloma</taxon>
    </lineage>
</organism>
<name>A0A2K1QW95_9PEZI</name>
<dbReference type="InParanoid" id="A0A2K1QW95"/>
<accession>A0A2K1QW95</accession>
<reference evidence="2 3" key="1">
    <citation type="submission" date="2017-06" db="EMBL/GenBank/DDBJ databases">
        <title>Draft genome sequence of a variant of Elsinoe murrayae.</title>
        <authorList>
            <person name="Cheng Q."/>
        </authorList>
    </citation>
    <scope>NUCLEOTIDE SEQUENCE [LARGE SCALE GENOMIC DNA]</scope>
    <source>
        <strain evidence="2 3">CQ-2017a</strain>
    </source>
</reference>
<dbReference type="Proteomes" id="UP000243797">
    <property type="component" value="Unassembled WGS sequence"/>
</dbReference>